<dbReference type="Gene3D" id="3.40.30.120">
    <property type="match status" value="1"/>
</dbReference>
<dbReference type="EMBL" id="KV878982">
    <property type="protein sequence ID" value="OJJ97395.1"/>
    <property type="molecule type" value="Genomic_DNA"/>
</dbReference>
<organism evidence="6 7">
    <name type="scientific">Aspergillus aculeatus (strain ATCC 16872 / CBS 172.66 / WB 5094)</name>
    <dbReference type="NCBI Taxonomy" id="690307"/>
    <lineage>
        <taxon>Eukaryota</taxon>
        <taxon>Fungi</taxon>
        <taxon>Dikarya</taxon>
        <taxon>Ascomycota</taxon>
        <taxon>Pezizomycotina</taxon>
        <taxon>Eurotiomycetes</taxon>
        <taxon>Eurotiomycetidae</taxon>
        <taxon>Eurotiales</taxon>
        <taxon>Aspergillaceae</taxon>
        <taxon>Aspergillus</taxon>
        <taxon>Aspergillus subgen. Circumdati</taxon>
    </lineage>
</organism>
<protein>
    <recommendedName>
        <fullName evidence="5">FAD-binding domain-containing protein</fullName>
    </recommendedName>
</protein>
<dbReference type="Pfam" id="PF01494">
    <property type="entry name" value="FAD_binding_3"/>
    <property type="match status" value="2"/>
</dbReference>
<dbReference type="VEuPathDB" id="FungiDB:ASPACDRAFT_53633"/>
<dbReference type="PANTHER" id="PTHR43004">
    <property type="entry name" value="TRK SYSTEM POTASSIUM UPTAKE PROTEIN"/>
    <property type="match status" value="1"/>
</dbReference>
<dbReference type="GO" id="GO:0071949">
    <property type="term" value="F:FAD binding"/>
    <property type="evidence" value="ECO:0007669"/>
    <property type="project" value="InterPro"/>
</dbReference>
<dbReference type="GeneID" id="30976589"/>
<keyword evidence="3" id="KW-0274">FAD</keyword>
<evidence type="ECO:0000313" key="7">
    <source>
        <dbReference type="Proteomes" id="UP000184546"/>
    </source>
</evidence>
<dbReference type="InterPro" id="IPR036188">
    <property type="entry name" value="FAD/NAD-bd_sf"/>
</dbReference>
<sequence length="391" mass="43568">MIGQARVEEALLHQLDIPVAYNTRATSIAEFDTGVVVTTDQGRTIVSKYAIAADGARSFVRRALDIPFTGTKPEMVWAVLDTFIETDFPVCPEIITFQKDGQSRITQEKAEASIQEHMAPHKIEFKRTEWFSTFEIKERVASTFISKDGHGRILLAGDAAHVHAVNGGQGLNTGIADAFNLIWRVAFAVKGLGGSTLLASYDEERRATATGVIDVAAKLVRMTVKTALEYVDIIEKNAAYITGMGVSYLPSTPLVKTSSHADFVAGSRCPDLWVTSLPPTRLFAAAVENPEVAKWEPSKTRLYEIFQYGKFKVFFLGKDAPTEWEYQAVKLQQKAEFWNVHALSQRVTSLVYEYQAEWVDDAHEAVVVVRPDLYVGYVGQDWVQYLEEVFA</sequence>
<reference evidence="7" key="1">
    <citation type="journal article" date="2017" name="Genome Biol.">
        <title>Comparative genomics reveals high biological diversity and specific adaptations in the industrially and medically important fungal genus Aspergillus.</title>
        <authorList>
            <person name="de Vries R.P."/>
            <person name="Riley R."/>
            <person name="Wiebenga A."/>
            <person name="Aguilar-Osorio G."/>
            <person name="Amillis S."/>
            <person name="Uchima C.A."/>
            <person name="Anderluh G."/>
            <person name="Asadollahi M."/>
            <person name="Askin M."/>
            <person name="Barry K."/>
            <person name="Battaglia E."/>
            <person name="Bayram O."/>
            <person name="Benocci T."/>
            <person name="Braus-Stromeyer S.A."/>
            <person name="Caldana C."/>
            <person name="Canovas D."/>
            <person name="Cerqueira G.C."/>
            <person name="Chen F."/>
            <person name="Chen W."/>
            <person name="Choi C."/>
            <person name="Clum A."/>
            <person name="Dos Santos R.A."/>
            <person name="Damasio A.R."/>
            <person name="Diallinas G."/>
            <person name="Emri T."/>
            <person name="Fekete E."/>
            <person name="Flipphi M."/>
            <person name="Freyberg S."/>
            <person name="Gallo A."/>
            <person name="Gournas C."/>
            <person name="Habgood R."/>
            <person name="Hainaut M."/>
            <person name="Harispe M.L."/>
            <person name="Henrissat B."/>
            <person name="Hilden K.S."/>
            <person name="Hope R."/>
            <person name="Hossain A."/>
            <person name="Karabika E."/>
            <person name="Karaffa L."/>
            <person name="Karanyi Z."/>
            <person name="Krasevec N."/>
            <person name="Kuo A."/>
            <person name="Kusch H."/>
            <person name="LaButti K."/>
            <person name="Lagendijk E.L."/>
            <person name="Lapidus A."/>
            <person name="Levasseur A."/>
            <person name="Lindquist E."/>
            <person name="Lipzen A."/>
            <person name="Logrieco A.F."/>
            <person name="MacCabe A."/>
            <person name="Maekelae M.R."/>
            <person name="Malavazi I."/>
            <person name="Melin P."/>
            <person name="Meyer V."/>
            <person name="Mielnichuk N."/>
            <person name="Miskei M."/>
            <person name="Molnar A.P."/>
            <person name="Mule G."/>
            <person name="Ngan C.Y."/>
            <person name="Orejas M."/>
            <person name="Orosz E."/>
            <person name="Ouedraogo J.P."/>
            <person name="Overkamp K.M."/>
            <person name="Park H.-S."/>
            <person name="Perrone G."/>
            <person name="Piumi F."/>
            <person name="Punt P.J."/>
            <person name="Ram A.F."/>
            <person name="Ramon A."/>
            <person name="Rauscher S."/>
            <person name="Record E."/>
            <person name="Riano-Pachon D.M."/>
            <person name="Robert V."/>
            <person name="Roehrig J."/>
            <person name="Ruller R."/>
            <person name="Salamov A."/>
            <person name="Salih N.S."/>
            <person name="Samson R.A."/>
            <person name="Sandor E."/>
            <person name="Sanguinetti M."/>
            <person name="Schuetze T."/>
            <person name="Sepcic K."/>
            <person name="Shelest E."/>
            <person name="Sherlock G."/>
            <person name="Sophianopoulou V."/>
            <person name="Squina F.M."/>
            <person name="Sun H."/>
            <person name="Susca A."/>
            <person name="Todd R.B."/>
            <person name="Tsang A."/>
            <person name="Unkles S.E."/>
            <person name="van de Wiele N."/>
            <person name="van Rossen-Uffink D."/>
            <person name="Oliveira J.V."/>
            <person name="Vesth T.C."/>
            <person name="Visser J."/>
            <person name="Yu J.-H."/>
            <person name="Zhou M."/>
            <person name="Andersen M.R."/>
            <person name="Archer D.B."/>
            <person name="Baker S.E."/>
            <person name="Benoit I."/>
            <person name="Brakhage A.A."/>
            <person name="Braus G.H."/>
            <person name="Fischer R."/>
            <person name="Frisvad J.C."/>
            <person name="Goldman G.H."/>
            <person name="Houbraken J."/>
            <person name="Oakley B."/>
            <person name="Pocsi I."/>
            <person name="Scazzocchio C."/>
            <person name="Seiboth B."/>
            <person name="vanKuyk P.A."/>
            <person name="Wortman J."/>
            <person name="Dyer P.S."/>
            <person name="Grigoriev I.V."/>
        </authorList>
    </citation>
    <scope>NUCLEOTIDE SEQUENCE [LARGE SCALE GENOMIC DNA]</scope>
    <source>
        <strain evidence="7">ATCC 16872 / CBS 172.66 / WB 5094</strain>
    </source>
</reference>
<accession>A0A1L9WMK4</accession>
<keyword evidence="4" id="KW-0560">Oxidoreductase</keyword>
<dbReference type="Gene3D" id="3.50.50.60">
    <property type="entry name" value="FAD/NAD(P)-binding domain"/>
    <property type="match status" value="1"/>
</dbReference>
<comment type="cofactor">
    <cofactor evidence="1">
        <name>FAD</name>
        <dbReference type="ChEBI" id="CHEBI:57692"/>
    </cofactor>
</comment>
<dbReference type="SUPFAM" id="SSF54373">
    <property type="entry name" value="FAD-linked reductases, C-terminal domain"/>
    <property type="match status" value="1"/>
</dbReference>
<dbReference type="Gene3D" id="3.30.9.10">
    <property type="entry name" value="D-Amino Acid Oxidase, subunit A, domain 2"/>
    <property type="match status" value="1"/>
</dbReference>
<evidence type="ECO:0000256" key="4">
    <source>
        <dbReference type="ARBA" id="ARBA00023002"/>
    </source>
</evidence>
<dbReference type="AlphaFoldDB" id="A0A1L9WMK4"/>
<name>A0A1L9WMK4_ASPA1</name>
<gene>
    <name evidence="6" type="ORF">ASPACDRAFT_53633</name>
</gene>
<dbReference type="Proteomes" id="UP000184546">
    <property type="component" value="Unassembled WGS sequence"/>
</dbReference>
<feature type="domain" description="FAD-binding" evidence="5">
    <location>
        <begin position="99"/>
        <end position="214"/>
    </location>
</feature>
<dbReference type="PANTHER" id="PTHR43004:SF19">
    <property type="entry name" value="BINDING MONOOXYGENASE, PUTATIVE (JCVI)-RELATED"/>
    <property type="match status" value="1"/>
</dbReference>
<keyword evidence="7" id="KW-1185">Reference proteome</keyword>
<dbReference type="OrthoDB" id="1716816at2759"/>
<dbReference type="InterPro" id="IPR002938">
    <property type="entry name" value="FAD-bd"/>
</dbReference>
<evidence type="ECO:0000256" key="2">
    <source>
        <dbReference type="ARBA" id="ARBA00022630"/>
    </source>
</evidence>
<dbReference type="GO" id="GO:0016709">
    <property type="term" value="F:oxidoreductase activity, acting on paired donors, with incorporation or reduction of molecular oxygen, NAD(P)H as one donor, and incorporation of one atom of oxygen"/>
    <property type="evidence" value="ECO:0007669"/>
    <property type="project" value="UniProtKB-ARBA"/>
</dbReference>
<feature type="domain" description="FAD-binding" evidence="5">
    <location>
        <begin position="2"/>
        <end position="89"/>
    </location>
</feature>
<keyword evidence="2" id="KW-0285">Flavoprotein</keyword>
<evidence type="ECO:0000259" key="5">
    <source>
        <dbReference type="Pfam" id="PF01494"/>
    </source>
</evidence>
<proteinExistence type="predicted"/>
<evidence type="ECO:0000256" key="1">
    <source>
        <dbReference type="ARBA" id="ARBA00001974"/>
    </source>
</evidence>
<dbReference type="RefSeq" id="XP_020053735.1">
    <property type="nucleotide sequence ID" value="XM_020202775.1"/>
</dbReference>
<dbReference type="SUPFAM" id="SSF51905">
    <property type="entry name" value="FAD/NAD(P)-binding domain"/>
    <property type="match status" value="1"/>
</dbReference>
<dbReference type="InterPro" id="IPR050641">
    <property type="entry name" value="RIFMO-like"/>
</dbReference>
<dbReference type="STRING" id="690307.A0A1L9WMK4"/>
<evidence type="ECO:0000256" key="3">
    <source>
        <dbReference type="ARBA" id="ARBA00022827"/>
    </source>
</evidence>
<evidence type="ECO:0000313" key="6">
    <source>
        <dbReference type="EMBL" id="OJJ97395.1"/>
    </source>
</evidence>